<dbReference type="Pfam" id="PF01323">
    <property type="entry name" value="DSBA"/>
    <property type="match status" value="1"/>
</dbReference>
<organism evidence="3 4">
    <name type="scientific">Priestia iocasae</name>
    <dbReference type="NCBI Taxonomy" id="2291674"/>
    <lineage>
        <taxon>Bacteria</taxon>
        <taxon>Bacillati</taxon>
        <taxon>Bacillota</taxon>
        <taxon>Bacilli</taxon>
        <taxon>Bacillales</taxon>
        <taxon>Bacillaceae</taxon>
        <taxon>Priestia</taxon>
    </lineage>
</organism>
<evidence type="ECO:0000313" key="4">
    <source>
        <dbReference type="Proteomes" id="UP000809829"/>
    </source>
</evidence>
<dbReference type="SUPFAM" id="SSF52833">
    <property type="entry name" value="Thioredoxin-like"/>
    <property type="match status" value="1"/>
</dbReference>
<dbReference type="InterPro" id="IPR001853">
    <property type="entry name" value="DSBA-like_thioredoxin_dom"/>
</dbReference>
<accession>A0ABS2QX87</accession>
<dbReference type="PANTHER" id="PTHR13887:SF41">
    <property type="entry name" value="THIOREDOXIN SUPERFAMILY PROTEIN"/>
    <property type="match status" value="1"/>
</dbReference>
<keyword evidence="4" id="KW-1185">Reference proteome</keyword>
<dbReference type="CDD" id="cd03024">
    <property type="entry name" value="DsbA_FrnE"/>
    <property type="match status" value="1"/>
</dbReference>
<feature type="region of interest" description="Disordered" evidence="1">
    <location>
        <begin position="218"/>
        <end position="239"/>
    </location>
</feature>
<evidence type="ECO:0000259" key="2">
    <source>
        <dbReference type="Pfam" id="PF01323"/>
    </source>
</evidence>
<sequence>MKIEVWSDYACPFCYIGKRRLEEALAQFPHKEKVEVEFKAFELDPYAARDTEFTIHELLAKKYGTSVEQAKSMSEGVGAQAATVGLDFKFDTMIPTNTLDAHRLAKFSAAKGKEKEMTERLLSAYFVESKHLGDHETLTQLAVEVGLDETEVRAFLNSDTFTEEVRIDEGEAQSIGVQGVPFFVVNQKYAISGAQPTNVFAGALQKVWEEEHGRSVLQPLGTEQGAACTDSSCDMPDSK</sequence>
<dbReference type="PANTHER" id="PTHR13887">
    <property type="entry name" value="GLUTATHIONE S-TRANSFERASE KAPPA"/>
    <property type="match status" value="1"/>
</dbReference>
<evidence type="ECO:0000256" key="1">
    <source>
        <dbReference type="SAM" id="MobiDB-lite"/>
    </source>
</evidence>
<dbReference type="InterPro" id="IPR036249">
    <property type="entry name" value="Thioredoxin-like_sf"/>
</dbReference>
<name>A0ABS2QX87_9BACI</name>
<evidence type="ECO:0000313" key="3">
    <source>
        <dbReference type="EMBL" id="MBM7703612.1"/>
    </source>
</evidence>
<dbReference type="GO" id="GO:0003756">
    <property type="term" value="F:protein disulfide isomerase activity"/>
    <property type="evidence" value="ECO:0007669"/>
    <property type="project" value="UniProtKB-EC"/>
</dbReference>
<keyword evidence="3" id="KW-0413">Isomerase</keyword>
<feature type="domain" description="DSBA-like thioredoxin" evidence="2">
    <location>
        <begin position="3"/>
        <end position="205"/>
    </location>
</feature>
<proteinExistence type="predicted"/>
<dbReference type="EC" id="5.3.4.1" evidence="3"/>
<dbReference type="EMBL" id="JAFBFC010000004">
    <property type="protein sequence ID" value="MBM7703612.1"/>
    <property type="molecule type" value="Genomic_DNA"/>
</dbReference>
<gene>
    <name evidence="3" type="ORF">JOC83_002461</name>
</gene>
<dbReference type="RefSeq" id="WP_205187578.1">
    <property type="nucleotide sequence ID" value="NZ_JAFBFC010000004.1"/>
</dbReference>
<reference evidence="3 4" key="1">
    <citation type="submission" date="2021-01" db="EMBL/GenBank/DDBJ databases">
        <title>Genomic Encyclopedia of Type Strains, Phase IV (KMG-IV): sequencing the most valuable type-strain genomes for metagenomic binning, comparative biology and taxonomic classification.</title>
        <authorList>
            <person name="Goeker M."/>
        </authorList>
    </citation>
    <scope>NUCLEOTIDE SEQUENCE [LARGE SCALE GENOMIC DNA]</scope>
    <source>
        <strain evidence="3 4">DSM 104297</strain>
    </source>
</reference>
<dbReference type="Gene3D" id="3.40.30.10">
    <property type="entry name" value="Glutaredoxin"/>
    <property type="match status" value="1"/>
</dbReference>
<dbReference type="Proteomes" id="UP000809829">
    <property type="component" value="Unassembled WGS sequence"/>
</dbReference>
<comment type="caution">
    <text evidence="3">The sequence shown here is derived from an EMBL/GenBank/DDBJ whole genome shotgun (WGS) entry which is preliminary data.</text>
</comment>
<protein>
    <submittedName>
        <fullName evidence="3">Protein disulfide-isomerase</fullName>
        <ecNumber evidence="3">5.3.4.1</ecNumber>
    </submittedName>
</protein>